<evidence type="ECO:0000313" key="3">
    <source>
        <dbReference type="Proteomes" id="UP000285120"/>
    </source>
</evidence>
<feature type="transmembrane region" description="Helical" evidence="1">
    <location>
        <begin position="82"/>
        <end position="100"/>
    </location>
</feature>
<proteinExistence type="predicted"/>
<dbReference type="EMBL" id="RAPK01000007">
    <property type="protein sequence ID" value="RKD75615.1"/>
    <property type="molecule type" value="Genomic_DNA"/>
</dbReference>
<dbReference type="InterPro" id="IPR008407">
    <property type="entry name" value="Brnchd-chn_aa_trnsp_AzlD"/>
</dbReference>
<dbReference type="OrthoDB" id="9811308at2"/>
<evidence type="ECO:0000256" key="1">
    <source>
        <dbReference type="SAM" id="Phobius"/>
    </source>
</evidence>
<accession>A0A419V6K2</accession>
<feature type="transmembrane region" description="Helical" evidence="1">
    <location>
        <begin position="6"/>
        <end position="27"/>
    </location>
</feature>
<dbReference type="RefSeq" id="WP_120192479.1">
    <property type="nucleotide sequence ID" value="NZ_RAPK01000007.1"/>
</dbReference>
<comment type="caution">
    <text evidence="2">The sequence shown here is derived from an EMBL/GenBank/DDBJ whole genome shotgun (WGS) entry which is preliminary data.</text>
</comment>
<gene>
    <name evidence="2" type="ORF">ATL39_1316</name>
</gene>
<feature type="transmembrane region" description="Helical" evidence="1">
    <location>
        <begin position="48"/>
        <end position="76"/>
    </location>
</feature>
<keyword evidence="3" id="KW-1185">Reference proteome</keyword>
<dbReference type="Pfam" id="PF05437">
    <property type="entry name" value="AzlD"/>
    <property type="match status" value="1"/>
</dbReference>
<organism evidence="2 3">
    <name type="scientific">Sinobaca qinghaiensis</name>
    <dbReference type="NCBI Taxonomy" id="342944"/>
    <lineage>
        <taxon>Bacteria</taxon>
        <taxon>Bacillati</taxon>
        <taxon>Bacillota</taxon>
        <taxon>Bacilli</taxon>
        <taxon>Bacillales</taxon>
        <taxon>Sporolactobacillaceae</taxon>
        <taxon>Sinobaca</taxon>
    </lineage>
</organism>
<evidence type="ECO:0000313" key="2">
    <source>
        <dbReference type="EMBL" id="RKD75615.1"/>
    </source>
</evidence>
<sequence>MNSSLLWIIAGMAVVTYIPRMLPFVVLNGKRLPSWVEGALRNVPFAALGALIFPGLLFVHDSLFFGIVGAASAVILSYVNENMVFIVLGSIFILSLLLPIF</sequence>
<protein>
    <submittedName>
        <fullName evidence="2">Branched-subunit amino acid transport protein</fullName>
    </submittedName>
</protein>
<keyword evidence="1" id="KW-1133">Transmembrane helix</keyword>
<reference evidence="2 3" key="1">
    <citation type="submission" date="2018-09" db="EMBL/GenBank/DDBJ databases">
        <title>Genomic Encyclopedia of Archaeal and Bacterial Type Strains, Phase II (KMG-II): from individual species to whole genera.</title>
        <authorList>
            <person name="Goeker M."/>
        </authorList>
    </citation>
    <scope>NUCLEOTIDE SEQUENCE [LARGE SCALE GENOMIC DNA]</scope>
    <source>
        <strain evidence="2 3">DSM 17008</strain>
    </source>
</reference>
<keyword evidence="1" id="KW-0812">Transmembrane</keyword>
<dbReference type="Proteomes" id="UP000285120">
    <property type="component" value="Unassembled WGS sequence"/>
</dbReference>
<keyword evidence="1" id="KW-0472">Membrane</keyword>
<name>A0A419V6K2_9BACL</name>
<dbReference type="AlphaFoldDB" id="A0A419V6K2"/>